<evidence type="ECO:0000256" key="2">
    <source>
        <dbReference type="ARBA" id="ARBA00022475"/>
    </source>
</evidence>
<evidence type="ECO:0000256" key="1">
    <source>
        <dbReference type="ARBA" id="ARBA00004651"/>
    </source>
</evidence>
<comment type="caution">
    <text evidence="7">The sequence shown here is derived from an EMBL/GenBank/DDBJ whole genome shotgun (WGS) entry which is preliminary data.</text>
</comment>
<evidence type="ECO:0000313" key="7">
    <source>
        <dbReference type="EMBL" id="MDG3002780.1"/>
    </source>
</evidence>
<dbReference type="InterPro" id="IPR005495">
    <property type="entry name" value="LptG/LptF_permease"/>
</dbReference>
<feature type="transmembrane region" description="Helical" evidence="6">
    <location>
        <begin position="365"/>
        <end position="386"/>
    </location>
</feature>
<evidence type="ECO:0000256" key="3">
    <source>
        <dbReference type="ARBA" id="ARBA00022692"/>
    </source>
</evidence>
<accession>A0ABT6F5C8</accession>
<feature type="transmembrane region" description="Helical" evidence="6">
    <location>
        <begin position="338"/>
        <end position="359"/>
    </location>
</feature>
<dbReference type="PANTHER" id="PTHR33529">
    <property type="entry name" value="SLR0882 PROTEIN-RELATED"/>
    <property type="match status" value="1"/>
</dbReference>
<feature type="transmembrane region" description="Helical" evidence="6">
    <location>
        <begin position="103"/>
        <end position="120"/>
    </location>
</feature>
<feature type="transmembrane region" description="Helical" evidence="6">
    <location>
        <begin position="64"/>
        <end position="83"/>
    </location>
</feature>
<feature type="transmembrane region" description="Helical" evidence="6">
    <location>
        <begin position="313"/>
        <end position="331"/>
    </location>
</feature>
<dbReference type="Pfam" id="PF03739">
    <property type="entry name" value="LptF_LptG"/>
    <property type="match status" value="2"/>
</dbReference>
<dbReference type="EMBL" id="JARRAG010000001">
    <property type="protein sequence ID" value="MDG3002780.1"/>
    <property type="molecule type" value="Genomic_DNA"/>
</dbReference>
<evidence type="ECO:0000313" key="8">
    <source>
        <dbReference type="Proteomes" id="UP001216907"/>
    </source>
</evidence>
<reference evidence="7 8" key="1">
    <citation type="submission" date="2023-03" db="EMBL/GenBank/DDBJ databases">
        <title>Paludisphaera mucosa sp. nov. a novel planctomycete from northern fen.</title>
        <authorList>
            <person name="Ivanova A."/>
        </authorList>
    </citation>
    <scope>NUCLEOTIDE SEQUENCE [LARGE SCALE GENOMIC DNA]</scope>
    <source>
        <strain evidence="7 8">Pla2</strain>
    </source>
</reference>
<keyword evidence="2" id="KW-1003">Cell membrane</keyword>
<proteinExistence type="predicted"/>
<feature type="transmembrane region" description="Helical" evidence="6">
    <location>
        <begin position="12"/>
        <end position="30"/>
    </location>
</feature>
<evidence type="ECO:0000256" key="4">
    <source>
        <dbReference type="ARBA" id="ARBA00022989"/>
    </source>
</evidence>
<dbReference type="Proteomes" id="UP001216907">
    <property type="component" value="Unassembled WGS sequence"/>
</dbReference>
<dbReference type="PANTHER" id="PTHR33529:SF2">
    <property type="entry name" value="LIPOPOLYSACCHARIDE EXPORT SYSTEM PERMEASE PROTEIN LPTG"/>
    <property type="match status" value="1"/>
</dbReference>
<gene>
    <name evidence="7" type="ORF">PZE19_03175</name>
</gene>
<keyword evidence="3 6" id="KW-0812">Transmembrane</keyword>
<keyword evidence="8" id="KW-1185">Reference proteome</keyword>
<name>A0ABT6F5C8_9BACT</name>
<protein>
    <submittedName>
        <fullName evidence="7">LptF/LptG family permease</fullName>
    </submittedName>
</protein>
<organism evidence="7 8">
    <name type="scientific">Paludisphaera mucosa</name>
    <dbReference type="NCBI Taxonomy" id="3030827"/>
    <lineage>
        <taxon>Bacteria</taxon>
        <taxon>Pseudomonadati</taxon>
        <taxon>Planctomycetota</taxon>
        <taxon>Planctomycetia</taxon>
        <taxon>Isosphaerales</taxon>
        <taxon>Isosphaeraceae</taxon>
        <taxon>Paludisphaera</taxon>
    </lineage>
</organism>
<comment type="subcellular location">
    <subcellularLocation>
        <location evidence="1">Cell membrane</location>
        <topology evidence="1">Multi-pass membrane protein</topology>
    </subcellularLocation>
</comment>
<evidence type="ECO:0000256" key="5">
    <source>
        <dbReference type="ARBA" id="ARBA00023136"/>
    </source>
</evidence>
<evidence type="ECO:0000256" key="6">
    <source>
        <dbReference type="SAM" id="Phobius"/>
    </source>
</evidence>
<dbReference type="RefSeq" id="WP_277859144.1">
    <property type="nucleotide sequence ID" value="NZ_JARRAG010000001.1"/>
</dbReference>
<keyword evidence="4 6" id="KW-1133">Transmembrane helix</keyword>
<sequence>MRILDRQRFWAFFKAYVTCYVSFVGLWIVLDAFSNVDEFTKRTVGFGQLMSAMGRYYLVRQAEYFDKLGGVISMMAAIFTVTWMQRANEQLAMLAAGVSTHRIIRPVIISSIIVSFFSIANQEFIIPRYAEELQKSHADDGTSAVIVQTTPYDSRLLMFSGRKADRAHRTILERFNVTVPIQVFGATREIEGDEATYIPQDHPTAPLRGGWLVRGAKISPPVPEEELTRPDSIVVKVADPKGFPPPVGDAATHSGDLVFVHTSLSFDVMIRKSSWYQYGTMYELVNGLVDPSTDRHDRVSIEGTIHARALRPFLALTLMFMSLPLVLGGYGRNMFINLGFALGNSAVFYGAGIVCQYLGGDGVLSPALAAWMPLFIFGMLATYRWGQIRT</sequence>
<keyword evidence="5 6" id="KW-0472">Membrane</keyword>